<dbReference type="AlphaFoldDB" id="A0A7X5ZB01"/>
<evidence type="ECO:0000313" key="2">
    <source>
        <dbReference type="Proteomes" id="UP000547444"/>
    </source>
</evidence>
<dbReference type="Proteomes" id="UP000547444">
    <property type="component" value="Unassembled WGS sequence"/>
</dbReference>
<dbReference type="InterPro" id="IPR023902">
    <property type="entry name" value="Sporulation_SdpA"/>
</dbReference>
<dbReference type="NCBIfam" id="TIGR04034">
    <property type="entry name" value="export_SdpA"/>
    <property type="match status" value="1"/>
</dbReference>
<dbReference type="RefSeq" id="WP_167156213.1">
    <property type="nucleotide sequence ID" value="NZ_JAANOW010000001.1"/>
</dbReference>
<evidence type="ECO:0000313" key="1">
    <source>
        <dbReference type="EMBL" id="NIH93911.1"/>
    </source>
</evidence>
<name>A0A7X5ZB01_9MYCO</name>
<sequence>MNLGVRLRQRWPALRRRRTMRQTTVVGVVYALVLAGGWLASLAATMPSNIVWNRNQIPAIRAAVNAVASQNFAFFTRSPETDQIDAYRLQSDGHLGVSFLLTPQGKPGNLFGLSRSQRAQGPELASLAKRVWADGWINCEHLDRWRCIEAAQRTPPQALGNDSSVPTVCGDAAITVEDTVKWSYRHLTDEVHTIKKLAVVHVDCGDHTGSAS</sequence>
<accession>A0A7X5ZB01</accession>
<comment type="caution">
    <text evidence="1">The sequence shown here is derived from an EMBL/GenBank/DDBJ whole genome shotgun (WGS) entry which is preliminary data.</text>
</comment>
<keyword evidence="2" id="KW-1185">Reference proteome</keyword>
<gene>
    <name evidence="1" type="ORF">FHU31_000867</name>
</gene>
<proteinExistence type="predicted"/>
<protein>
    <submittedName>
        <fullName evidence="1">Antimicrobial peptide system SdpA family protein</fullName>
    </submittedName>
</protein>
<dbReference type="EMBL" id="JAANOW010000001">
    <property type="protein sequence ID" value="NIH93911.1"/>
    <property type="molecule type" value="Genomic_DNA"/>
</dbReference>
<reference evidence="1 2" key="1">
    <citation type="submission" date="2020-03" db="EMBL/GenBank/DDBJ databases">
        <title>Sequencing the genomes of 1000 actinobacteria strains.</title>
        <authorList>
            <person name="Klenk H.-P."/>
        </authorList>
    </citation>
    <scope>NUCLEOTIDE SEQUENCE [LARGE SCALE GENOMIC DNA]</scope>
    <source>
        <strain evidence="1 2">DSM 44556</strain>
    </source>
</reference>
<organism evidence="1 2">
    <name type="scientific">Mycolicibacterium fluoranthenivorans</name>
    <dbReference type="NCBI Taxonomy" id="258505"/>
    <lineage>
        <taxon>Bacteria</taxon>
        <taxon>Bacillati</taxon>
        <taxon>Actinomycetota</taxon>
        <taxon>Actinomycetes</taxon>
        <taxon>Mycobacteriales</taxon>
        <taxon>Mycobacteriaceae</taxon>
        <taxon>Mycolicibacterium</taxon>
    </lineage>
</organism>
<dbReference type="Pfam" id="PF17418">
    <property type="entry name" value="SdpA"/>
    <property type="match status" value="1"/>
</dbReference>